<comment type="subcellular location">
    <subcellularLocation>
        <location evidence="1">Lysosome membrane</location>
        <topology evidence="1">Multi-pass membrane protein</topology>
    </subcellularLocation>
</comment>
<feature type="transmembrane region" description="Helical" evidence="11">
    <location>
        <begin position="55"/>
        <end position="78"/>
    </location>
</feature>
<evidence type="ECO:0000256" key="9">
    <source>
        <dbReference type="ARBA" id="ARBA00023228"/>
    </source>
</evidence>
<dbReference type="AlphaFoldDB" id="A0A9P6BAQ4"/>
<evidence type="ECO:0000313" key="13">
    <source>
        <dbReference type="Proteomes" id="UP000886523"/>
    </source>
</evidence>
<dbReference type="Proteomes" id="UP000886523">
    <property type="component" value="Unassembled WGS sequence"/>
</dbReference>
<dbReference type="GO" id="GO:0015293">
    <property type="term" value="F:symporter activity"/>
    <property type="evidence" value="ECO:0007669"/>
    <property type="project" value="UniProtKB-KW"/>
</dbReference>
<accession>A0A9P6BAQ4</accession>
<dbReference type="EMBL" id="MU128912">
    <property type="protein sequence ID" value="KAF9520392.1"/>
    <property type="molecule type" value="Genomic_DNA"/>
</dbReference>
<dbReference type="InterPro" id="IPR006603">
    <property type="entry name" value="PQ-loop_rpt"/>
</dbReference>
<feature type="transmembrane region" description="Helical" evidence="11">
    <location>
        <begin position="129"/>
        <end position="152"/>
    </location>
</feature>
<evidence type="ECO:0000256" key="6">
    <source>
        <dbReference type="ARBA" id="ARBA00022847"/>
    </source>
</evidence>
<keyword evidence="4 11" id="KW-0812">Transmembrane</keyword>
<protein>
    <recommendedName>
        <fullName evidence="14">Cystinosin</fullName>
    </recommendedName>
</protein>
<keyword evidence="3" id="KW-0813">Transport</keyword>
<comment type="similarity">
    <text evidence="2">Belongs to the cystinosin family.</text>
</comment>
<evidence type="ECO:0008006" key="14">
    <source>
        <dbReference type="Google" id="ProtNLM"/>
    </source>
</evidence>
<organism evidence="12 13">
    <name type="scientific">Hydnum rufescens UP504</name>
    <dbReference type="NCBI Taxonomy" id="1448309"/>
    <lineage>
        <taxon>Eukaryota</taxon>
        <taxon>Fungi</taxon>
        <taxon>Dikarya</taxon>
        <taxon>Basidiomycota</taxon>
        <taxon>Agaricomycotina</taxon>
        <taxon>Agaricomycetes</taxon>
        <taxon>Cantharellales</taxon>
        <taxon>Hydnaceae</taxon>
        <taxon>Hydnum</taxon>
    </lineage>
</organism>
<comment type="catalytic activity">
    <reaction evidence="10">
        <text>L-cystine(out) + H(+)(out) = L-cystine(in) + H(+)(in)</text>
        <dbReference type="Rhea" id="RHEA:66172"/>
        <dbReference type="ChEBI" id="CHEBI:15378"/>
        <dbReference type="ChEBI" id="CHEBI:35491"/>
    </reaction>
    <physiologicalReaction direction="left-to-right" evidence="10">
        <dbReference type="Rhea" id="RHEA:66173"/>
    </physiologicalReaction>
</comment>
<evidence type="ECO:0000256" key="10">
    <source>
        <dbReference type="ARBA" id="ARBA00048473"/>
    </source>
</evidence>
<evidence type="ECO:0000256" key="4">
    <source>
        <dbReference type="ARBA" id="ARBA00022692"/>
    </source>
</evidence>
<feature type="transmembrane region" description="Helical" evidence="11">
    <location>
        <begin position="188"/>
        <end position="211"/>
    </location>
</feature>
<reference evidence="12" key="1">
    <citation type="journal article" date="2020" name="Nat. Commun.">
        <title>Large-scale genome sequencing of mycorrhizal fungi provides insights into the early evolution of symbiotic traits.</title>
        <authorList>
            <person name="Miyauchi S."/>
            <person name="Kiss E."/>
            <person name="Kuo A."/>
            <person name="Drula E."/>
            <person name="Kohler A."/>
            <person name="Sanchez-Garcia M."/>
            <person name="Morin E."/>
            <person name="Andreopoulos B."/>
            <person name="Barry K.W."/>
            <person name="Bonito G."/>
            <person name="Buee M."/>
            <person name="Carver A."/>
            <person name="Chen C."/>
            <person name="Cichocki N."/>
            <person name="Clum A."/>
            <person name="Culley D."/>
            <person name="Crous P.W."/>
            <person name="Fauchery L."/>
            <person name="Girlanda M."/>
            <person name="Hayes R.D."/>
            <person name="Keri Z."/>
            <person name="LaButti K."/>
            <person name="Lipzen A."/>
            <person name="Lombard V."/>
            <person name="Magnuson J."/>
            <person name="Maillard F."/>
            <person name="Murat C."/>
            <person name="Nolan M."/>
            <person name="Ohm R.A."/>
            <person name="Pangilinan J."/>
            <person name="Pereira M.F."/>
            <person name="Perotto S."/>
            <person name="Peter M."/>
            <person name="Pfister S."/>
            <person name="Riley R."/>
            <person name="Sitrit Y."/>
            <person name="Stielow J.B."/>
            <person name="Szollosi G."/>
            <person name="Zifcakova L."/>
            <person name="Stursova M."/>
            <person name="Spatafora J.W."/>
            <person name="Tedersoo L."/>
            <person name="Vaario L.M."/>
            <person name="Yamada A."/>
            <person name="Yan M."/>
            <person name="Wang P."/>
            <person name="Xu J."/>
            <person name="Bruns T."/>
            <person name="Baldrian P."/>
            <person name="Vilgalys R."/>
            <person name="Dunand C."/>
            <person name="Henrissat B."/>
            <person name="Grigoriev I.V."/>
            <person name="Hibbett D."/>
            <person name="Nagy L.G."/>
            <person name="Martin F.M."/>
        </authorList>
    </citation>
    <scope>NUCLEOTIDE SEQUENCE</scope>
    <source>
        <strain evidence="12">UP504</strain>
    </source>
</reference>
<evidence type="ECO:0000256" key="11">
    <source>
        <dbReference type="SAM" id="Phobius"/>
    </source>
</evidence>
<dbReference type="PANTHER" id="PTHR13131">
    <property type="entry name" value="CYSTINOSIN"/>
    <property type="match status" value="1"/>
</dbReference>
<dbReference type="GO" id="GO:0005774">
    <property type="term" value="C:vacuolar membrane"/>
    <property type="evidence" value="ECO:0007669"/>
    <property type="project" value="TreeGrafter"/>
</dbReference>
<keyword evidence="13" id="KW-1185">Reference proteome</keyword>
<evidence type="ECO:0000256" key="5">
    <source>
        <dbReference type="ARBA" id="ARBA00022737"/>
    </source>
</evidence>
<feature type="transmembrane region" description="Helical" evidence="11">
    <location>
        <begin position="158"/>
        <end position="176"/>
    </location>
</feature>
<dbReference type="OrthoDB" id="75720at2759"/>
<evidence type="ECO:0000313" key="12">
    <source>
        <dbReference type="EMBL" id="KAF9520392.1"/>
    </source>
</evidence>
<dbReference type="NCBIfam" id="TIGR00951">
    <property type="entry name" value="2A43"/>
    <property type="match status" value="1"/>
</dbReference>
<dbReference type="SMART" id="SM00679">
    <property type="entry name" value="CTNS"/>
    <property type="match status" value="2"/>
</dbReference>
<dbReference type="FunFam" id="1.20.1280.290:FF:000016">
    <property type="entry name" value="Cystinosin homolog"/>
    <property type="match status" value="1"/>
</dbReference>
<dbReference type="GO" id="GO:0015184">
    <property type="term" value="F:L-cystine transmembrane transporter activity"/>
    <property type="evidence" value="ECO:0007669"/>
    <property type="project" value="TreeGrafter"/>
</dbReference>
<dbReference type="InterPro" id="IPR005282">
    <property type="entry name" value="LC_transporter"/>
</dbReference>
<dbReference type="PANTHER" id="PTHR13131:SF5">
    <property type="entry name" value="CYSTINOSIN"/>
    <property type="match status" value="1"/>
</dbReference>
<keyword evidence="7 11" id="KW-1133">Transmembrane helix</keyword>
<evidence type="ECO:0000256" key="3">
    <source>
        <dbReference type="ARBA" id="ARBA00022448"/>
    </source>
</evidence>
<feature type="transmembrane region" description="Helical" evidence="11">
    <location>
        <begin position="12"/>
        <end position="35"/>
    </location>
</feature>
<feature type="transmembrane region" description="Helical" evidence="11">
    <location>
        <begin position="98"/>
        <end position="117"/>
    </location>
</feature>
<keyword evidence="8 11" id="KW-0472">Membrane</keyword>
<feature type="transmembrane region" description="Helical" evidence="11">
    <location>
        <begin position="231"/>
        <end position="250"/>
    </location>
</feature>
<sequence length="278" mass="31692">MASPVLGVDGDVGLRILSAILGWTYFFAWSTSFYFKCVLLNYQRKFVGGLSIDYVNLNFLGHTSYAVYALFFFYNPAIQDEYRRRHGGHNNSVQLNDVAFSCHAATLALFTLLQTYWYPRAPGQRLSLFNSLLISLVFLIAASNLFAVAMGAEQGIDFLYLISYFKLYVTIAKFIPQVWNNFRRKSTVGWSIGNIVLDLTGGILSFVQLMIDAYRSDDWTAVTGNPVKFALSWLSILFDIVFMVQHFILYPDRTDNSLLHKETVPVQQEHPDERTPLL</sequence>
<dbReference type="Gene3D" id="1.20.1280.290">
    <property type="match status" value="2"/>
</dbReference>
<comment type="caution">
    <text evidence="12">The sequence shown here is derived from an EMBL/GenBank/DDBJ whole genome shotgun (WGS) entry which is preliminary data.</text>
</comment>
<keyword evidence="9" id="KW-0458">Lysosome</keyword>
<gene>
    <name evidence="12" type="ORF">BS47DRAFT_1323917</name>
</gene>
<proteinExistence type="inferred from homology"/>
<evidence type="ECO:0000256" key="8">
    <source>
        <dbReference type="ARBA" id="ARBA00023136"/>
    </source>
</evidence>
<evidence type="ECO:0000256" key="1">
    <source>
        <dbReference type="ARBA" id="ARBA00004155"/>
    </source>
</evidence>
<evidence type="ECO:0000256" key="2">
    <source>
        <dbReference type="ARBA" id="ARBA00006855"/>
    </source>
</evidence>
<dbReference type="Pfam" id="PF04193">
    <property type="entry name" value="PQ-loop"/>
    <property type="match status" value="2"/>
</dbReference>
<keyword evidence="5" id="KW-0677">Repeat</keyword>
<evidence type="ECO:0000256" key="7">
    <source>
        <dbReference type="ARBA" id="ARBA00022989"/>
    </source>
</evidence>
<name>A0A9P6BAQ4_9AGAM</name>
<keyword evidence="6" id="KW-0769">Symport</keyword>